<evidence type="ECO:0000313" key="2">
    <source>
        <dbReference type="EMBL" id="KAB2637372.1"/>
    </source>
</evidence>
<comment type="caution">
    <text evidence="2">The sequence shown here is derived from an EMBL/GenBank/DDBJ whole genome shotgun (WGS) entry which is preliminary data.</text>
</comment>
<gene>
    <name evidence="2" type="ORF">D8674_027906</name>
</gene>
<evidence type="ECO:0000313" key="3">
    <source>
        <dbReference type="Proteomes" id="UP000327157"/>
    </source>
</evidence>
<protein>
    <submittedName>
        <fullName evidence="2">Uncharacterized protein</fullName>
    </submittedName>
</protein>
<dbReference type="EMBL" id="SMOL01000004">
    <property type="protein sequence ID" value="KAB2637372.1"/>
    <property type="molecule type" value="Genomic_DNA"/>
</dbReference>
<organism evidence="2 3">
    <name type="scientific">Pyrus ussuriensis x Pyrus communis</name>
    <dbReference type="NCBI Taxonomy" id="2448454"/>
    <lineage>
        <taxon>Eukaryota</taxon>
        <taxon>Viridiplantae</taxon>
        <taxon>Streptophyta</taxon>
        <taxon>Embryophyta</taxon>
        <taxon>Tracheophyta</taxon>
        <taxon>Spermatophyta</taxon>
        <taxon>Magnoliopsida</taxon>
        <taxon>eudicotyledons</taxon>
        <taxon>Gunneridae</taxon>
        <taxon>Pentapetalae</taxon>
        <taxon>rosids</taxon>
        <taxon>fabids</taxon>
        <taxon>Rosales</taxon>
        <taxon>Rosaceae</taxon>
        <taxon>Amygdaloideae</taxon>
        <taxon>Maleae</taxon>
        <taxon>Pyrus</taxon>
    </lineage>
</organism>
<evidence type="ECO:0000256" key="1">
    <source>
        <dbReference type="SAM" id="MobiDB-lite"/>
    </source>
</evidence>
<keyword evidence="3" id="KW-1185">Reference proteome</keyword>
<sequence length="77" mass="8865">MDGRRANWSTTALQRDLVALRYDQKPKEASGSRIIPPKRPLETRVLRQAQSTSPPQVPRPAPKLEQVRRLDRPGRRL</sequence>
<reference evidence="2 3" key="1">
    <citation type="submission" date="2019-09" db="EMBL/GenBank/DDBJ databases">
        <authorList>
            <person name="Ou C."/>
        </authorList>
    </citation>
    <scope>NUCLEOTIDE SEQUENCE [LARGE SCALE GENOMIC DNA]</scope>
    <source>
        <strain evidence="2">S2</strain>
        <tissue evidence="2">Leaf</tissue>
    </source>
</reference>
<dbReference type="AlphaFoldDB" id="A0A5N5IFX9"/>
<proteinExistence type="predicted"/>
<name>A0A5N5IFX9_9ROSA</name>
<feature type="compositionally biased region" description="Basic and acidic residues" evidence="1">
    <location>
        <begin position="65"/>
        <end position="77"/>
    </location>
</feature>
<feature type="region of interest" description="Disordered" evidence="1">
    <location>
        <begin position="46"/>
        <end position="77"/>
    </location>
</feature>
<dbReference type="Proteomes" id="UP000327157">
    <property type="component" value="Chromosome 5"/>
</dbReference>
<accession>A0A5N5IFX9</accession>
<reference evidence="3" key="2">
    <citation type="submission" date="2019-10" db="EMBL/GenBank/DDBJ databases">
        <title>A de novo genome assembly of a pear dwarfing rootstock.</title>
        <authorList>
            <person name="Wang F."/>
            <person name="Wang J."/>
            <person name="Li S."/>
            <person name="Zhang Y."/>
            <person name="Fang M."/>
            <person name="Ma L."/>
            <person name="Zhao Y."/>
            <person name="Jiang S."/>
        </authorList>
    </citation>
    <scope>NUCLEOTIDE SEQUENCE [LARGE SCALE GENOMIC DNA]</scope>
</reference>
<reference evidence="2 3" key="3">
    <citation type="submission" date="2019-11" db="EMBL/GenBank/DDBJ databases">
        <title>A de novo genome assembly of a pear dwarfing rootstock.</title>
        <authorList>
            <person name="Wang F."/>
            <person name="Wang J."/>
            <person name="Li S."/>
            <person name="Zhang Y."/>
            <person name="Fang M."/>
            <person name="Ma L."/>
            <person name="Zhao Y."/>
            <person name="Jiang S."/>
        </authorList>
    </citation>
    <scope>NUCLEOTIDE SEQUENCE [LARGE SCALE GENOMIC DNA]</scope>
    <source>
        <strain evidence="2">S2</strain>
        <tissue evidence="2">Leaf</tissue>
    </source>
</reference>